<proteinExistence type="predicted"/>
<evidence type="ECO:0000313" key="2">
    <source>
        <dbReference type="Proteomes" id="UP000683442"/>
    </source>
</evidence>
<organism evidence="1 2">
    <name type="scientific">Marinobacter adhaerens</name>
    <dbReference type="NCBI Taxonomy" id="1033846"/>
    <lineage>
        <taxon>Bacteria</taxon>
        <taxon>Pseudomonadati</taxon>
        <taxon>Pseudomonadota</taxon>
        <taxon>Gammaproteobacteria</taxon>
        <taxon>Pseudomonadales</taxon>
        <taxon>Marinobacteraceae</taxon>
        <taxon>Marinobacter</taxon>
    </lineage>
</organism>
<dbReference type="RefSeq" id="WP_014577307.1">
    <property type="nucleotide sequence ID" value="NZ_CP076686.1"/>
</dbReference>
<accession>A0ABX8IEK6</accession>
<gene>
    <name evidence="1" type="ORF">KQ249_13895</name>
</gene>
<protein>
    <submittedName>
        <fullName evidence="1">Uncharacterized protein</fullName>
    </submittedName>
</protein>
<name>A0ABX8IEK6_9GAMM</name>
<evidence type="ECO:0000313" key="1">
    <source>
        <dbReference type="EMBL" id="QWV11776.1"/>
    </source>
</evidence>
<keyword evidence="2" id="KW-1185">Reference proteome</keyword>
<reference evidence="1 2" key="1">
    <citation type="submission" date="2021-06" db="EMBL/GenBank/DDBJ databases">
        <title>Microbial metabolic specificity influences pelagic lipid remineralization.</title>
        <authorList>
            <person name="Behrendt L."/>
            <person name="Hunter J.E."/>
            <person name="Alcolombri U."/>
            <person name="Smriga S."/>
            <person name="Mincer T."/>
            <person name="Lowenstein D.P."/>
            <person name="Peaudecerf F.J."/>
            <person name="Fernandez V.I."/>
            <person name="Fredricks H."/>
            <person name="Almblad H."/>
            <person name="Harrison J.J."/>
            <person name="Stocker R."/>
            <person name="Van Mooy B.A.S."/>
        </authorList>
    </citation>
    <scope>NUCLEOTIDE SEQUENCE [LARGE SCALE GENOMIC DNA]</scope>
    <source>
        <strain evidence="1 2">HP15-B</strain>
    </source>
</reference>
<dbReference type="GeneID" id="78560547"/>
<dbReference type="Proteomes" id="UP000683442">
    <property type="component" value="Chromosome"/>
</dbReference>
<dbReference type="EMBL" id="CP076686">
    <property type="protein sequence ID" value="QWV11776.1"/>
    <property type="molecule type" value="Genomic_DNA"/>
</dbReference>
<sequence length="117" mass="13149">MMLFITAPEFDLNGLVTVNNVDPRGLADFSRRVSRTATLDGEAEINDFGYSDADRVLSIEWTPSSKDQVDNVIRMVKAYGRLIVAFEEGCFIGAPENYSETTESIRLVVLVERRIDQ</sequence>